<name>A0ABD2N576_9CUCU</name>
<sequence>MVPTSEPEPGCSRIVSAFGPGIAAQRSDTVVSDPEENTSRDNSPIPKPGCSASHYSPLVLRPIENPAKPMTTHKRKLQKSEILISTPFKEAQKQKYVKN</sequence>
<feature type="region of interest" description="Disordered" evidence="1">
    <location>
        <begin position="1"/>
        <end position="54"/>
    </location>
</feature>
<reference evidence="2 3" key="1">
    <citation type="journal article" date="2021" name="BMC Biol.">
        <title>Horizontally acquired antibacterial genes associated with adaptive radiation of ladybird beetles.</title>
        <authorList>
            <person name="Li H.S."/>
            <person name="Tang X.F."/>
            <person name="Huang Y.H."/>
            <person name="Xu Z.Y."/>
            <person name="Chen M.L."/>
            <person name="Du X.Y."/>
            <person name="Qiu B.Y."/>
            <person name="Chen P.T."/>
            <person name="Zhang W."/>
            <person name="Slipinski A."/>
            <person name="Escalona H.E."/>
            <person name="Waterhouse R.M."/>
            <person name="Zwick A."/>
            <person name="Pang H."/>
        </authorList>
    </citation>
    <scope>NUCLEOTIDE SEQUENCE [LARGE SCALE GENOMIC DNA]</scope>
    <source>
        <strain evidence="2">SYSU2018</strain>
    </source>
</reference>
<evidence type="ECO:0000313" key="2">
    <source>
        <dbReference type="EMBL" id="KAL3273712.1"/>
    </source>
</evidence>
<evidence type="ECO:0000256" key="1">
    <source>
        <dbReference type="SAM" id="MobiDB-lite"/>
    </source>
</evidence>
<evidence type="ECO:0000313" key="3">
    <source>
        <dbReference type="Proteomes" id="UP001516400"/>
    </source>
</evidence>
<keyword evidence="3" id="KW-1185">Reference proteome</keyword>
<dbReference type="Proteomes" id="UP001516400">
    <property type="component" value="Unassembled WGS sequence"/>
</dbReference>
<accession>A0ABD2N576</accession>
<dbReference type="AlphaFoldDB" id="A0ABD2N576"/>
<gene>
    <name evidence="2" type="ORF">HHI36_015142</name>
</gene>
<proteinExistence type="predicted"/>
<organism evidence="2 3">
    <name type="scientific">Cryptolaemus montrouzieri</name>
    <dbReference type="NCBI Taxonomy" id="559131"/>
    <lineage>
        <taxon>Eukaryota</taxon>
        <taxon>Metazoa</taxon>
        <taxon>Ecdysozoa</taxon>
        <taxon>Arthropoda</taxon>
        <taxon>Hexapoda</taxon>
        <taxon>Insecta</taxon>
        <taxon>Pterygota</taxon>
        <taxon>Neoptera</taxon>
        <taxon>Endopterygota</taxon>
        <taxon>Coleoptera</taxon>
        <taxon>Polyphaga</taxon>
        <taxon>Cucujiformia</taxon>
        <taxon>Coccinelloidea</taxon>
        <taxon>Coccinellidae</taxon>
        <taxon>Scymninae</taxon>
        <taxon>Scymnini</taxon>
        <taxon>Cryptolaemus</taxon>
    </lineage>
</organism>
<dbReference type="EMBL" id="JABFTP020000062">
    <property type="protein sequence ID" value="KAL3273712.1"/>
    <property type="molecule type" value="Genomic_DNA"/>
</dbReference>
<comment type="caution">
    <text evidence="2">The sequence shown here is derived from an EMBL/GenBank/DDBJ whole genome shotgun (WGS) entry which is preliminary data.</text>
</comment>
<protein>
    <submittedName>
        <fullName evidence="2">Uncharacterized protein</fullName>
    </submittedName>
</protein>